<dbReference type="GO" id="GO:0003676">
    <property type="term" value="F:nucleic acid binding"/>
    <property type="evidence" value="ECO:0007669"/>
    <property type="project" value="InterPro"/>
</dbReference>
<dbReference type="STRING" id="6945.B7QE86"/>
<reference evidence="2 4" key="1">
    <citation type="submission" date="2008-03" db="EMBL/GenBank/DDBJ databases">
        <title>Annotation of Ixodes scapularis.</title>
        <authorList>
            <consortium name="Ixodes scapularis Genome Project Consortium"/>
            <person name="Caler E."/>
            <person name="Hannick L.I."/>
            <person name="Bidwell S."/>
            <person name="Joardar V."/>
            <person name="Thiagarajan M."/>
            <person name="Amedeo P."/>
            <person name="Galinsky K.J."/>
            <person name="Schobel S."/>
            <person name="Inman J."/>
            <person name="Hostetler J."/>
            <person name="Miller J."/>
            <person name="Hammond M."/>
            <person name="Megy K."/>
            <person name="Lawson D."/>
            <person name="Kodira C."/>
            <person name="Sutton G."/>
            <person name="Meyer J."/>
            <person name="Hill C.A."/>
            <person name="Birren B."/>
            <person name="Nene V."/>
            <person name="Collins F."/>
            <person name="Alarcon-Chaidez F."/>
            <person name="Wikel S."/>
            <person name="Strausberg R."/>
        </authorList>
    </citation>
    <scope>NUCLEOTIDE SEQUENCE [LARGE SCALE GENOMIC DNA]</scope>
    <source>
        <strain evidence="4">Wikel</strain>
        <strain evidence="2">Wikel colony</strain>
    </source>
</reference>
<dbReference type="Proteomes" id="UP000001555">
    <property type="component" value="Unassembled WGS sequence"/>
</dbReference>
<feature type="non-terminal residue" evidence="2">
    <location>
        <position position="157"/>
    </location>
</feature>
<dbReference type="VEuPathDB" id="VectorBase:ISCW011959"/>
<comment type="similarity">
    <text evidence="1">Belongs to the CAF1 family.</text>
</comment>
<dbReference type="Pfam" id="PF04857">
    <property type="entry name" value="CAF1"/>
    <property type="match status" value="1"/>
</dbReference>
<dbReference type="EnsemblMetazoa" id="ISCW011959-RA">
    <property type="protein sequence ID" value="ISCW011959-PA"/>
    <property type="gene ID" value="ISCW011959"/>
</dbReference>
<protein>
    <submittedName>
        <fullName evidence="2 3">Target of egr1, member 1, putative</fullName>
        <ecNumber evidence="2">3.1.13.4</ecNumber>
    </submittedName>
</protein>
<dbReference type="GO" id="GO:0004535">
    <property type="term" value="F:poly(A)-specific ribonuclease activity"/>
    <property type="evidence" value="ECO:0007669"/>
    <property type="project" value="UniProtKB-EC"/>
</dbReference>
<dbReference type="EMBL" id="ABJB010776498">
    <property type="status" value="NOT_ANNOTATED_CDS"/>
    <property type="molecule type" value="Genomic_DNA"/>
</dbReference>
<organism>
    <name type="scientific">Ixodes scapularis</name>
    <name type="common">Black-legged tick</name>
    <name type="synonym">Deer tick</name>
    <dbReference type="NCBI Taxonomy" id="6945"/>
    <lineage>
        <taxon>Eukaryota</taxon>
        <taxon>Metazoa</taxon>
        <taxon>Ecdysozoa</taxon>
        <taxon>Arthropoda</taxon>
        <taxon>Chelicerata</taxon>
        <taxon>Arachnida</taxon>
        <taxon>Acari</taxon>
        <taxon>Parasitiformes</taxon>
        <taxon>Ixodida</taxon>
        <taxon>Ixodoidea</taxon>
        <taxon>Ixodidae</taxon>
        <taxon>Ixodinae</taxon>
        <taxon>Ixodes</taxon>
    </lineage>
</organism>
<dbReference type="PaxDb" id="6945-B7QE86"/>
<dbReference type="InterPro" id="IPR006941">
    <property type="entry name" value="RNase_CAF1"/>
</dbReference>
<keyword evidence="2" id="KW-0378">Hydrolase</keyword>
<dbReference type="VEuPathDB" id="VectorBase:ISCP_022508"/>
<sequence>MSEISSVPVVDVTEENVASIWPSLILAVKTSLYVAIDLELSGIGGRKEINAKSVEDRYSAVSRVADTRAIISIGLSCFRHDSRSSVTGSLKFTVQTFNILVLCKENYIVEPSSLQFLISHGFDFNRQYSLGVPYYRGNDRVRNLITAFIPGAAVQMY</sequence>
<dbReference type="EMBL" id="DS919326">
    <property type="protein sequence ID" value="EEC17158.1"/>
    <property type="molecule type" value="Genomic_DNA"/>
</dbReference>
<evidence type="ECO:0000313" key="4">
    <source>
        <dbReference type="Proteomes" id="UP000001555"/>
    </source>
</evidence>
<accession>B7QE86</accession>
<dbReference type="AlphaFoldDB" id="B7QE86"/>
<gene>
    <name evidence="2" type="ORF">IscW_ISCW011959</name>
</gene>
<dbReference type="OrthoDB" id="414075at2759"/>
<name>B7QE86_IXOSC</name>
<dbReference type="EMBL" id="ABJB011086705">
    <property type="status" value="NOT_ANNOTATED_CDS"/>
    <property type="molecule type" value="Genomic_DNA"/>
</dbReference>
<dbReference type="InterPro" id="IPR012337">
    <property type="entry name" value="RNaseH-like_sf"/>
</dbReference>
<dbReference type="VEuPathDB" id="VectorBase:ISCI011959"/>
<dbReference type="PANTHER" id="PTHR15092:SF37">
    <property type="entry name" value="TARGET OF EGR1 PROTEIN 1"/>
    <property type="match status" value="1"/>
</dbReference>
<dbReference type="InterPro" id="IPR051181">
    <property type="entry name" value="CAF1_poly(A)_ribonucleases"/>
</dbReference>
<dbReference type="InterPro" id="IPR036397">
    <property type="entry name" value="RNaseH_sf"/>
</dbReference>
<dbReference type="Gene3D" id="3.30.420.10">
    <property type="entry name" value="Ribonuclease H-like superfamily/Ribonuclease H"/>
    <property type="match status" value="1"/>
</dbReference>
<dbReference type="EC" id="3.1.13.4" evidence="2"/>
<dbReference type="SUPFAM" id="SSF53098">
    <property type="entry name" value="Ribonuclease H-like"/>
    <property type="match status" value="1"/>
</dbReference>
<keyword evidence="4" id="KW-1185">Reference proteome</keyword>
<evidence type="ECO:0000313" key="3">
    <source>
        <dbReference type="EnsemblMetazoa" id="ISCW011959-PA"/>
    </source>
</evidence>
<evidence type="ECO:0000313" key="2">
    <source>
        <dbReference type="EMBL" id="EEC17158.1"/>
    </source>
</evidence>
<dbReference type="HOGENOM" id="CLU_1682293_0_0_1"/>
<dbReference type="PANTHER" id="PTHR15092">
    <property type="entry name" value="POLY A -SPECIFIC RIBONUCLEASE/TARGET OF EGR1, MEMBER 1"/>
    <property type="match status" value="1"/>
</dbReference>
<proteinExistence type="inferred from homology"/>
<reference evidence="3" key="2">
    <citation type="submission" date="2020-05" db="UniProtKB">
        <authorList>
            <consortium name="EnsemblMetazoa"/>
        </authorList>
    </citation>
    <scope>IDENTIFICATION</scope>
    <source>
        <strain evidence="3">wikel</strain>
    </source>
</reference>
<evidence type="ECO:0000256" key="1">
    <source>
        <dbReference type="ARBA" id="ARBA00008372"/>
    </source>
</evidence>